<dbReference type="EMBL" id="JAAJBG010000035">
    <property type="protein sequence ID" value="NGG16956.1"/>
    <property type="molecule type" value="Genomic_DNA"/>
</dbReference>
<gene>
    <name evidence="1" type="ORF">G5T13_10340</name>
</gene>
<dbReference type="RefSeq" id="WP_153604724.1">
    <property type="nucleotide sequence ID" value="NZ_JAAJBF010000028.1"/>
</dbReference>
<name>A0A6G4N100_STRAP</name>
<reference evidence="1" key="1">
    <citation type="submission" date="2020-02" db="EMBL/GenBank/DDBJ databases">
        <title>Antibiotic resistance/susceptibility profiles of lactic acid-producing cocci isolated from the human vagina, and analysis of the genetic basis of atypical resistances.</title>
        <authorList>
            <person name="Sirichoat A."/>
            <person name="Florez A.B."/>
            <person name="Vazquez L."/>
            <person name="Buppasiri P."/>
            <person name="Panya M."/>
            <person name="Lulitanond V."/>
            <person name="Mayo B."/>
        </authorList>
    </citation>
    <scope>NUCLEOTIDE SEQUENCE</scope>
    <source>
        <strain evidence="1">VA01-10AN</strain>
    </source>
</reference>
<evidence type="ECO:0000313" key="1">
    <source>
        <dbReference type="EMBL" id="NGG16956.1"/>
    </source>
</evidence>
<comment type="caution">
    <text evidence="1">The sequence shown here is derived from an EMBL/GenBank/DDBJ whole genome shotgun (WGS) entry which is preliminary data.</text>
</comment>
<proteinExistence type="predicted"/>
<dbReference type="AlphaFoldDB" id="A0A6G4N100"/>
<accession>A0A6G4N100</accession>
<organism evidence="1">
    <name type="scientific">Streptococcus anginosus</name>
    <dbReference type="NCBI Taxonomy" id="1328"/>
    <lineage>
        <taxon>Bacteria</taxon>
        <taxon>Bacillati</taxon>
        <taxon>Bacillota</taxon>
        <taxon>Bacilli</taxon>
        <taxon>Lactobacillales</taxon>
        <taxon>Streptococcaceae</taxon>
        <taxon>Streptococcus</taxon>
        <taxon>Streptococcus anginosus group</taxon>
    </lineage>
</organism>
<sequence>MFKNIFQNLTEQAQEILGNITENIPEQIQNVAGGITEKVLLQSFK</sequence>
<protein>
    <submittedName>
        <fullName evidence="1">Uncharacterized protein</fullName>
    </submittedName>
</protein>